<accession>E4RT54</accession>
<protein>
    <submittedName>
        <fullName evidence="1">Uncharacterized protein</fullName>
    </submittedName>
</protein>
<dbReference type="KEGG" id="lby:Lbys_2066"/>
<dbReference type="InterPro" id="IPR014917">
    <property type="entry name" value="DUF1800"/>
</dbReference>
<evidence type="ECO:0000313" key="1">
    <source>
        <dbReference type="EMBL" id="ADQ17762.1"/>
    </source>
</evidence>
<dbReference type="RefSeq" id="WP_013408808.1">
    <property type="nucleotide sequence ID" value="NC_014655.1"/>
</dbReference>
<dbReference type="STRING" id="649349.Lbys_2066"/>
<keyword evidence="2" id="KW-1185">Reference proteome</keyword>
<dbReference type="EMBL" id="CP002305">
    <property type="protein sequence ID" value="ADQ17762.1"/>
    <property type="molecule type" value="Genomic_DNA"/>
</dbReference>
<dbReference type="eggNOG" id="COG5267">
    <property type="taxonomic scope" value="Bacteria"/>
</dbReference>
<dbReference type="Pfam" id="PF08811">
    <property type="entry name" value="DUF1800"/>
    <property type="match status" value="1"/>
</dbReference>
<evidence type="ECO:0000313" key="2">
    <source>
        <dbReference type="Proteomes" id="UP000007435"/>
    </source>
</evidence>
<dbReference type="HOGENOM" id="CLU_026001_1_1_10"/>
<reference evidence="1 2" key="2">
    <citation type="journal article" date="2011" name="Stand. Genomic Sci.">
        <title>Complete genome sequence of Leadbetterella byssophila type strain (4M15).</title>
        <authorList>
            <person name="Abt B."/>
            <person name="Teshima H."/>
            <person name="Lucas S."/>
            <person name="Lapidus A."/>
            <person name="Del Rio T.G."/>
            <person name="Nolan M."/>
            <person name="Tice H."/>
            <person name="Cheng J.F."/>
            <person name="Pitluck S."/>
            <person name="Liolios K."/>
            <person name="Pagani I."/>
            <person name="Ivanova N."/>
            <person name="Mavromatis K."/>
            <person name="Pati A."/>
            <person name="Tapia R."/>
            <person name="Han C."/>
            <person name="Goodwin L."/>
            <person name="Chen A."/>
            <person name="Palaniappan K."/>
            <person name="Land M."/>
            <person name="Hauser L."/>
            <person name="Chang Y.J."/>
            <person name="Jeffries C.D."/>
            <person name="Rohde M."/>
            <person name="Goker M."/>
            <person name="Tindall B.J."/>
            <person name="Detter J.C."/>
            <person name="Woyke T."/>
            <person name="Bristow J."/>
            <person name="Eisen J.A."/>
            <person name="Markowitz V."/>
            <person name="Hugenholtz P."/>
            <person name="Klenk H.P."/>
            <person name="Kyrpides N.C."/>
        </authorList>
    </citation>
    <scope>NUCLEOTIDE SEQUENCE [LARGE SCALE GENOMIC DNA]</scope>
    <source>
        <strain evidence="2">DSM 17132 / JCM 16389 / KACC 11308 / NBRC 106382 / 4M15</strain>
    </source>
</reference>
<sequence>MAVVSRRGFLGLHRAEVKAGLEEHTSPLTRMEVRHLLQRCCFALSPNVIDKYVGKTAREVVDGLFANGNTSPAPPSFVNDQIRDPDKLSGSAKDAEANKLNLHYGDYNWDLGGWWVTQMKNDKESIVEKMTFFWHGHLTTQYANCVNIPVIPMYLQNDLFRKNFAGNFYTLLEKICIDGAMLVYLNGGENVAEAPNENFARELLELYSLGVGNYTEADIKEAAKILTGWKIKYFSDESLTPNRGYFNPNDFDKNTKRFFDETFQVNYEVTQENVFNNSVRRLIQVILNKKGDIAAKFMMSKFYKYFVYANPNAQDEKIINELAAQLRQEKFEFQPVLKTLLRSKHFFAPENIGIQLKSPAETIVNMVAHLKFVDKYARNIMSELGLELFNPPNVSGWKGYRSWVSTKSLPTTIYYIHEIFSYNSANDFANWAETMDNSGDRERLTSRILETFFGRPVTGERFKGFVDILGADWSGINKTEAGNRIKKLLENVIKAPEFYLS</sequence>
<dbReference type="Proteomes" id="UP000007435">
    <property type="component" value="Chromosome"/>
</dbReference>
<dbReference type="AlphaFoldDB" id="E4RT54"/>
<organism evidence="1 2">
    <name type="scientific">Leadbetterella byssophila (strain DSM 17132 / JCM 16389 / KACC 11308 / NBRC 106382 / 4M15)</name>
    <dbReference type="NCBI Taxonomy" id="649349"/>
    <lineage>
        <taxon>Bacteria</taxon>
        <taxon>Pseudomonadati</taxon>
        <taxon>Bacteroidota</taxon>
        <taxon>Cytophagia</taxon>
        <taxon>Cytophagales</taxon>
        <taxon>Leadbetterellaceae</taxon>
        <taxon>Leadbetterella</taxon>
    </lineage>
</organism>
<gene>
    <name evidence="1" type="ordered locus">Lbys_2066</name>
</gene>
<name>E4RT54_LEAB4</name>
<reference key="1">
    <citation type="submission" date="2010-11" db="EMBL/GenBank/DDBJ databases">
        <title>The complete genome of Leadbetterella byssophila DSM 17132.</title>
        <authorList>
            <consortium name="US DOE Joint Genome Institute (JGI-PGF)"/>
            <person name="Lucas S."/>
            <person name="Copeland A."/>
            <person name="Lapidus A."/>
            <person name="Glavina del Rio T."/>
            <person name="Dalin E."/>
            <person name="Tice H."/>
            <person name="Bruce D."/>
            <person name="Goodwin L."/>
            <person name="Pitluck S."/>
            <person name="Kyrpides N."/>
            <person name="Mavromatis K."/>
            <person name="Ivanova N."/>
            <person name="Teshima H."/>
            <person name="Brettin T."/>
            <person name="Detter J.C."/>
            <person name="Han C."/>
            <person name="Tapia R."/>
            <person name="Land M."/>
            <person name="Hauser L."/>
            <person name="Markowitz V."/>
            <person name="Cheng J.-F."/>
            <person name="Hugenholtz P."/>
            <person name="Woyke T."/>
            <person name="Wu D."/>
            <person name="Tindall B."/>
            <person name="Pomrenke H.G."/>
            <person name="Brambilla E."/>
            <person name="Klenk H.-P."/>
            <person name="Eisen J.A."/>
        </authorList>
    </citation>
    <scope>NUCLEOTIDE SEQUENCE [LARGE SCALE GENOMIC DNA]</scope>
    <source>
        <strain>DSM 17132</strain>
    </source>
</reference>
<proteinExistence type="predicted"/>
<dbReference type="OrthoDB" id="9772295at2"/>